<keyword evidence="2 5" id="KW-0812">Transmembrane</keyword>
<name>A0A0U5ANI9_9BACT</name>
<dbReference type="AlphaFoldDB" id="A0A0U5ANI9"/>
<accession>A0A0U5ANI9</accession>
<dbReference type="GO" id="GO:0012505">
    <property type="term" value="C:endomembrane system"/>
    <property type="evidence" value="ECO:0007669"/>
    <property type="project" value="UniProtKB-SubCell"/>
</dbReference>
<keyword evidence="7" id="KW-1185">Reference proteome</keyword>
<dbReference type="RefSeq" id="WP_068514375.1">
    <property type="nucleotide sequence ID" value="NZ_AP014945.1"/>
</dbReference>
<evidence type="ECO:0000256" key="2">
    <source>
        <dbReference type="ARBA" id="ARBA00022692"/>
    </source>
</evidence>
<comment type="subcellular location">
    <subcellularLocation>
        <location evidence="1">Endomembrane system</location>
        <topology evidence="1">Multi-pass membrane protein</topology>
    </subcellularLocation>
</comment>
<dbReference type="OrthoDB" id="5471300at2"/>
<evidence type="ECO:0000256" key="1">
    <source>
        <dbReference type="ARBA" id="ARBA00004127"/>
    </source>
</evidence>
<dbReference type="STRING" id="1653476.THC_1061"/>
<feature type="transmembrane region" description="Helical" evidence="5">
    <location>
        <begin position="221"/>
        <end position="240"/>
    </location>
</feature>
<feature type="transmembrane region" description="Helical" evidence="5">
    <location>
        <begin position="53"/>
        <end position="76"/>
    </location>
</feature>
<feature type="transmembrane region" description="Helical" evidence="5">
    <location>
        <begin position="193"/>
        <end position="209"/>
    </location>
</feature>
<dbReference type="Gene3D" id="1.20.120.1630">
    <property type="match status" value="1"/>
</dbReference>
<evidence type="ECO:0000256" key="4">
    <source>
        <dbReference type="ARBA" id="ARBA00023136"/>
    </source>
</evidence>
<dbReference type="EMBL" id="AP014945">
    <property type="protein sequence ID" value="BAU23442.1"/>
    <property type="molecule type" value="Genomic_DNA"/>
</dbReference>
<dbReference type="Pfam" id="PF04191">
    <property type="entry name" value="PEMT"/>
    <property type="match status" value="1"/>
</dbReference>
<evidence type="ECO:0000313" key="7">
    <source>
        <dbReference type="Proteomes" id="UP000068196"/>
    </source>
</evidence>
<keyword evidence="3 5" id="KW-1133">Transmembrane helix</keyword>
<dbReference type="InterPro" id="IPR007318">
    <property type="entry name" value="Phopholipid_MeTrfase"/>
</dbReference>
<dbReference type="KEGG" id="cthi:THC_1061"/>
<evidence type="ECO:0000313" key="6">
    <source>
        <dbReference type="EMBL" id="BAU23442.1"/>
    </source>
</evidence>
<evidence type="ECO:0000256" key="5">
    <source>
        <dbReference type="SAM" id="Phobius"/>
    </source>
</evidence>
<dbReference type="Proteomes" id="UP000068196">
    <property type="component" value="Chromosome"/>
</dbReference>
<sequence length="246" mass="29385">MIFSGGFISLTVKIGNFLFRWRSFFPLIFLFFAWKTFITPEVFEKNSPLFENFFEAFCFLISFTGLIIRFIIAGYTPKGTSGRNTRSQKASTLNTSGFYSIIRHPIYFLGNFPIFLGWLLFTEIWWLIILGIILFFGYYYFIVKAEDYFLKETFGETWEAWAKVTPAFYPAFWKKWTPFNTTFNLKKALKNEIPTFFILILVYALVDTIRDLITEREIDFFWLSIALLNMGFYLLYKYFIKKFLKY</sequence>
<reference evidence="7" key="2">
    <citation type="journal article" date="2016" name="Int. J. Syst. Evol. Microbiol.">
        <title>Caldimicrobium thiodismutans sp. nov., a sulfur-disproportionating bacterium isolated from a hot spring.</title>
        <authorList>
            <person name="Kojima H."/>
            <person name="Umezawa K."/>
            <person name="Fukui M."/>
        </authorList>
    </citation>
    <scope>NUCLEOTIDE SEQUENCE [LARGE SCALE GENOMIC DNA]</scope>
    <source>
        <strain evidence="7">TF1</strain>
    </source>
</reference>
<keyword evidence="4 5" id="KW-0472">Membrane</keyword>
<feature type="transmembrane region" description="Helical" evidence="5">
    <location>
        <begin position="97"/>
        <end position="118"/>
    </location>
</feature>
<reference evidence="6 7" key="1">
    <citation type="journal article" date="2016" name="Int. J. Syst. Evol. Microbiol.">
        <title>Caldimicrobium thiodismutans sp. nov., a sulfur-disproportionating bacterium isolated from a hot spring, and emended description of the genus Caldimicrobium.</title>
        <authorList>
            <person name="Kojima H."/>
            <person name="Umezawa K."/>
            <person name="Fukui M."/>
        </authorList>
    </citation>
    <scope>NUCLEOTIDE SEQUENCE [LARGE SCALE GENOMIC DNA]</scope>
    <source>
        <strain evidence="6 7">TF1</strain>
    </source>
</reference>
<feature type="transmembrane region" description="Helical" evidence="5">
    <location>
        <begin position="124"/>
        <end position="142"/>
    </location>
</feature>
<protein>
    <recommendedName>
        <fullName evidence="8">Lipid A phosphate methyltransferase</fullName>
    </recommendedName>
</protein>
<organism evidence="6 7">
    <name type="scientific">Caldimicrobium thiodismutans</name>
    <dbReference type="NCBI Taxonomy" id="1653476"/>
    <lineage>
        <taxon>Bacteria</taxon>
        <taxon>Pseudomonadati</taxon>
        <taxon>Thermodesulfobacteriota</taxon>
        <taxon>Thermodesulfobacteria</taxon>
        <taxon>Thermodesulfobacteriales</taxon>
        <taxon>Thermodesulfobacteriaceae</taxon>
        <taxon>Caldimicrobium</taxon>
    </lineage>
</organism>
<feature type="transmembrane region" description="Helical" evidence="5">
    <location>
        <begin position="21"/>
        <end position="38"/>
    </location>
</feature>
<evidence type="ECO:0008006" key="8">
    <source>
        <dbReference type="Google" id="ProtNLM"/>
    </source>
</evidence>
<evidence type="ECO:0000256" key="3">
    <source>
        <dbReference type="ARBA" id="ARBA00022989"/>
    </source>
</evidence>
<proteinExistence type="predicted"/>
<gene>
    <name evidence="6" type="ORF">THC_1061</name>
</gene>